<dbReference type="InterPro" id="IPR042208">
    <property type="entry name" value="D-ser_dehydrat-like_sf"/>
</dbReference>
<keyword evidence="5" id="KW-1185">Reference proteome</keyword>
<reference evidence="4 5" key="1">
    <citation type="journal article" date="2015" name="Genome Biol. Evol.">
        <title>Comparative Genomics of a Bacterivorous Green Alga Reveals Evolutionary Causalities and Consequences of Phago-Mixotrophic Mode of Nutrition.</title>
        <authorList>
            <person name="Burns J.A."/>
            <person name="Paasch A."/>
            <person name="Narechania A."/>
            <person name="Kim E."/>
        </authorList>
    </citation>
    <scope>NUCLEOTIDE SEQUENCE [LARGE SCALE GENOMIC DNA]</scope>
    <source>
        <strain evidence="4 5">PLY_AMNH</strain>
    </source>
</reference>
<dbReference type="GO" id="GO:0008721">
    <property type="term" value="F:D-serine ammonia-lyase activity"/>
    <property type="evidence" value="ECO:0007669"/>
    <property type="project" value="TreeGrafter"/>
</dbReference>
<dbReference type="EMBL" id="LGRX02007364">
    <property type="protein sequence ID" value="KAK3275192.1"/>
    <property type="molecule type" value="Genomic_DNA"/>
</dbReference>
<dbReference type="Pfam" id="PF14031">
    <property type="entry name" value="D-ser_dehydrat"/>
    <property type="match status" value="1"/>
</dbReference>
<evidence type="ECO:0000313" key="5">
    <source>
        <dbReference type="Proteomes" id="UP001190700"/>
    </source>
</evidence>
<dbReference type="InterPro" id="IPR029066">
    <property type="entry name" value="PLP-binding_barrel"/>
</dbReference>
<accession>A0AAE0L7X3</accession>
<dbReference type="SMART" id="SM01119">
    <property type="entry name" value="D-ser_dehydrat"/>
    <property type="match status" value="1"/>
</dbReference>
<dbReference type="Pfam" id="PF01168">
    <property type="entry name" value="Ala_racemase_N"/>
    <property type="match status" value="1"/>
</dbReference>
<dbReference type="GO" id="GO:0036088">
    <property type="term" value="P:D-serine catabolic process"/>
    <property type="evidence" value="ECO:0007669"/>
    <property type="project" value="TreeGrafter"/>
</dbReference>
<evidence type="ECO:0000259" key="3">
    <source>
        <dbReference type="SMART" id="SM01119"/>
    </source>
</evidence>
<organism evidence="4 5">
    <name type="scientific">Cymbomonas tetramitiformis</name>
    <dbReference type="NCBI Taxonomy" id="36881"/>
    <lineage>
        <taxon>Eukaryota</taxon>
        <taxon>Viridiplantae</taxon>
        <taxon>Chlorophyta</taxon>
        <taxon>Pyramimonadophyceae</taxon>
        <taxon>Pyramimonadales</taxon>
        <taxon>Pyramimonadaceae</taxon>
        <taxon>Cymbomonas</taxon>
    </lineage>
</organism>
<dbReference type="InterPro" id="IPR051466">
    <property type="entry name" value="D-amino_acid_metab_enzyme"/>
</dbReference>
<sequence length="485" mass="50966">MGSVAKSSLVSALSGIAKRPFSAAVGPNTADGAIVAKAGRAAARSPRLVYNQVPSPYQHRHSRTSSEPKQSSAFSTYLGIKGVDFPSRTRIYSTSPTNMNFEKAKPPAVSGQSVSEVATPALLIDIEVLERNASSLKTLLSRFPAVKCRPHAKAHKCPQLAVLQLDLLGEVSSGGVCAQTVTEAESMVAGGVKDVLVSNQVVPSDKILRLVELARAATVGVCVDSAKNVSNLSAAASAAGITLRVLVECNVGQNRCGVDTPSEAVRLAKDIQGLPGLHFDGIQAYHGAIQHVRHFKEREAACAEVARCAKGFVDALAEAGISCNTVTGGGTGTFFFEAGSGLYTEVQPGSWFLGDCDYGRNEGDAPGTAPSWEQSLTVRTTVISRNDSRRMVVCDAGTKAVSLDSGPPAVVGCDDMQYICGGDEHGILHIPEGSADLQALPQIDQVVTLVPGHCDPTVNLHDWFCLVRAERIEHVWPISGRGPGC</sequence>
<evidence type="ECO:0000256" key="2">
    <source>
        <dbReference type="ARBA" id="ARBA00023239"/>
    </source>
</evidence>
<evidence type="ECO:0000313" key="4">
    <source>
        <dbReference type="EMBL" id="KAK3275192.1"/>
    </source>
</evidence>
<feature type="domain" description="D-serine dehydratase-like" evidence="3">
    <location>
        <begin position="375"/>
        <end position="468"/>
    </location>
</feature>
<dbReference type="Gene3D" id="3.20.20.10">
    <property type="entry name" value="Alanine racemase"/>
    <property type="match status" value="1"/>
</dbReference>
<comment type="similarity">
    <text evidence="1">Belongs to the DSD1 family.</text>
</comment>
<dbReference type="PANTHER" id="PTHR28004">
    <property type="entry name" value="ZGC:162816-RELATED"/>
    <property type="match status" value="1"/>
</dbReference>
<dbReference type="Gene3D" id="2.40.37.20">
    <property type="entry name" value="D-serine dehydratase-like domain"/>
    <property type="match status" value="1"/>
</dbReference>
<dbReference type="Proteomes" id="UP001190700">
    <property type="component" value="Unassembled WGS sequence"/>
</dbReference>
<keyword evidence="2" id="KW-0456">Lyase</keyword>
<dbReference type="InterPro" id="IPR026956">
    <property type="entry name" value="D-ser_dehydrat-like_dom"/>
</dbReference>
<dbReference type="PANTHER" id="PTHR28004:SF2">
    <property type="entry name" value="D-SERINE DEHYDRATASE"/>
    <property type="match status" value="1"/>
</dbReference>
<protein>
    <recommendedName>
        <fullName evidence="3">D-serine dehydratase-like domain-containing protein</fullName>
    </recommendedName>
</protein>
<dbReference type="SUPFAM" id="SSF51419">
    <property type="entry name" value="PLP-binding barrel"/>
    <property type="match status" value="1"/>
</dbReference>
<dbReference type="CDD" id="cd06819">
    <property type="entry name" value="PLPDE_III_LS_D-TA"/>
    <property type="match status" value="1"/>
</dbReference>
<gene>
    <name evidence="4" type="ORF">CYMTET_16672</name>
</gene>
<name>A0AAE0L7X3_9CHLO</name>
<evidence type="ECO:0000256" key="1">
    <source>
        <dbReference type="ARBA" id="ARBA00005323"/>
    </source>
</evidence>
<proteinExistence type="inferred from homology"/>
<dbReference type="InterPro" id="IPR001608">
    <property type="entry name" value="Ala_racemase_N"/>
</dbReference>
<dbReference type="AlphaFoldDB" id="A0AAE0L7X3"/>
<comment type="caution">
    <text evidence="4">The sequence shown here is derived from an EMBL/GenBank/DDBJ whole genome shotgun (WGS) entry which is preliminary data.</text>
</comment>